<feature type="region of interest" description="Disordered" evidence="1">
    <location>
        <begin position="48"/>
        <end position="69"/>
    </location>
</feature>
<sequence>MSAGEHVGWALASCQPVINLKGGYGSIADSYHVEVPTPLSNLYNLPPRPGAFGEHPDMPNGPPFYVSSEDKTDSNMGNHLVSHLCLRVSSYNTTFNPKPGLMSYELFFLGQRSRLGTFDL</sequence>
<evidence type="ECO:0000256" key="1">
    <source>
        <dbReference type="SAM" id="MobiDB-lite"/>
    </source>
</evidence>
<organism evidence="2 3">
    <name type="scientific">Salix suchowensis</name>
    <dbReference type="NCBI Taxonomy" id="1278906"/>
    <lineage>
        <taxon>Eukaryota</taxon>
        <taxon>Viridiplantae</taxon>
        <taxon>Streptophyta</taxon>
        <taxon>Embryophyta</taxon>
        <taxon>Tracheophyta</taxon>
        <taxon>Spermatophyta</taxon>
        <taxon>Magnoliopsida</taxon>
        <taxon>eudicotyledons</taxon>
        <taxon>Gunneridae</taxon>
        <taxon>Pentapetalae</taxon>
        <taxon>rosids</taxon>
        <taxon>fabids</taxon>
        <taxon>Malpighiales</taxon>
        <taxon>Salicaceae</taxon>
        <taxon>Saliceae</taxon>
        <taxon>Salix</taxon>
    </lineage>
</organism>
<dbReference type="Proteomes" id="UP001141253">
    <property type="component" value="Chromosome 4"/>
</dbReference>
<name>A0ABQ9CC28_9ROSI</name>
<gene>
    <name evidence="2" type="ORF">OIU77_021101</name>
</gene>
<comment type="caution">
    <text evidence="2">The sequence shown here is derived from an EMBL/GenBank/DDBJ whole genome shotgun (WGS) entry which is preliminary data.</text>
</comment>
<protein>
    <submittedName>
        <fullName evidence="2">Uncharacterized protein</fullName>
    </submittedName>
</protein>
<proteinExistence type="predicted"/>
<reference evidence="2" key="2">
    <citation type="journal article" date="2023" name="Int. J. Mol. Sci.">
        <title>De Novo Assembly and Annotation of 11 Diverse Shrub Willow (Salix) Genomes Reveals Novel Gene Organization in Sex-Linked Regions.</title>
        <authorList>
            <person name="Hyden B."/>
            <person name="Feng K."/>
            <person name="Yates T.B."/>
            <person name="Jawdy S."/>
            <person name="Cereghino C."/>
            <person name="Smart L.B."/>
            <person name="Muchero W."/>
        </authorList>
    </citation>
    <scope>NUCLEOTIDE SEQUENCE</scope>
    <source>
        <tissue evidence="2">Shoot tip</tissue>
    </source>
</reference>
<keyword evidence="3" id="KW-1185">Reference proteome</keyword>
<accession>A0ABQ9CC28</accession>
<dbReference type="EMBL" id="JAPFFI010000004">
    <property type="protein sequence ID" value="KAJ6395982.1"/>
    <property type="molecule type" value="Genomic_DNA"/>
</dbReference>
<evidence type="ECO:0000313" key="3">
    <source>
        <dbReference type="Proteomes" id="UP001141253"/>
    </source>
</evidence>
<evidence type="ECO:0000313" key="2">
    <source>
        <dbReference type="EMBL" id="KAJ6395982.1"/>
    </source>
</evidence>
<reference evidence="2" key="1">
    <citation type="submission" date="2022-10" db="EMBL/GenBank/DDBJ databases">
        <authorList>
            <person name="Hyden B.L."/>
            <person name="Feng K."/>
            <person name="Yates T."/>
            <person name="Jawdy S."/>
            <person name="Smart L.B."/>
            <person name="Muchero W."/>
        </authorList>
    </citation>
    <scope>NUCLEOTIDE SEQUENCE</scope>
    <source>
        <tissue evidence="2">Shoot tip</tissue>
    </source>
</reference>